<proteinExistence type="predicted"/>
<dbReference type="SUPFAM" id="SSF46626">
    <property type="entry name" value="Cytochrome c"/>
    <property type="match status" value="1"/>
</dbReference>
<reference evidence="1" key="1">
    <citation type="submission" date="2018-06" db="EMBL/GenBank/DDBJ databases">
        <authorList>
            <person name="Zhirakovskaya E."/>
        </authorList>
    </citation>
    <scope>NUCLEOTIDE SEQUENCE</scope>
</reference>
<dbReference type="InterPro" id="IPR036909">
    <property type="entry name" value="Cyt_c-like_dom_sf"/>
</dbReference>
<dbReference type="EMBL" id="UOFT01000059">
    <property type="protein sequence ID" value="VAW97553.1"/>
    <property type="molecule type" value="Genomic_DNA"/>
</dbReference>
<dbReference type="GO" id="GO:0020037">
    <property type="term" value="F:heme binding"/>
    <property type="evidence" value="ECO:0007669"/>
    <property type="project" value="InterPro"/>
</dbReference>
<gene>
    <name evidence="1" type="ORF">MNBD_GAMMA23-1071</name>
</gene>
<dbReference type="GO" id="GO:0009055">
    <property type="term" value="F:electron transfer activity"/>
    <property type="evidence" value="ECO:0007669"/>
    <property type="project" value="InterPro"/>
</dbReference>
<dbReference type="AlphaFoldDB" id="A0A3B1ABZ2"/>
<accession>A0A3B1ABZ2</accession>
<organism evidence="1">
    <name type="scientific">hydrothermal vent metagenome</name>
    <dbReference type="NCBI Taxonomy" id="652676"/>
    <lineage>
        <taxon>unclassified sequences</taxon>
        <taxon>metagenomes</taxon>
        <taxon>ecological metagenomes</taxon>
    </lineage>
</organism>
<evidence type="ECO:0000313" key="1">
    <source>
        <dbReference type="EMBL" id="VAW97553.1"/>
    </source>
</evidence>
<protein>
    <recommendedName>
        <fullName evidence="2">Cytochrome c domain-containing protein</fullName>
    </recommendedName>
</protein>
<evidence type="ECO:0008006" key="2">
    <source>
        <dbReference type="Google" id="ProtNLM"/>
    </source>
</evidence>
<name>A0A3B1ABZ2_9ZZZZ</name>
<sequence length="92" mass="10456">MATFFKLIVVVFFLTLNINTVTANQAGKNLHDSKCLSCHTTSVYSRSDRKVKSLDALSQRVNMCVKGGARANWDSKQIDNVTDYLNKQFYKF</sequence>